<dbReference type="InterPro" id="IPR001647">
    <property type="entry name" value="HTH_TetR"/>
</dbReference>
<evidence type="ECO:0000259" key="5">
    <source>
        <dbReference type="PROSITE" id="PS50977"/>
    </source>
</evidence>
<evidence type="ECO:0000256" key="4">
    <source>
        <dbReference type="PROSITE-ProRule" id="PRU00335"/>
    </source>
</evidence>
<dbReference type="Proteomes" id="UP000183561">
    <property type="component" value="Unassembled WGS sequence"/>
</dbReference>
<dbReference type="InterPro" id="IPR050109">
    <property type="entry name" value="HTH-type_TetR-like_transc_reg"/>
</dbReference>
<dbReference type="RefSeq" id="WP_072950553.1">
    <property type="nucleotide sequence ID" value="NZ_FNSV01000005.1"/>
</dbReference>
<dbReference type="SUPFAM" id="SSF46689">
    <property type="entry name" value="Homeodomain-like"/>
    <property type="match status" value="1"/>
</dbReference>
<feature type="domain" description="HTH tetR-type" evidence="5">
    <location>
        <begin position="8"/>
        <end position="68"/>
    </location>
</feature>
<evidence type="ECO:0000313" key="7">
    <source>
        <dbReference type="Proteomes" id="UP000183561"/>
    </source>
</evidence>
<dbReference type="PANTHER" id="PTHR30055:SF234">
    <property type="entry name" value="HTH-TYPE TRANSCRIPTIONAL REGULATOR BETI"/>
    <property type="match status" value="1"/>
</dbReference>
<dbReference type="PROSITE" id="PS50977">
    <property type="entry name" value="HTH_TETR_2"/>
    <property type="match status" value="1"/>
</dbReference>
<dbReference type="Gene3D" id="1.10.357.10">
    <property type="entry name" value="Tetracycline Repressor, domain 2"/>
    <property type="match status" value="1"/>
</dbReference>
<evidence type="ECO:0000313" key="6">
    <source>
        <dbReference type="EMBL" id="SED66553.1"/>
    </source>
</evidence>
<keyword evidence="7" id="KW-1185">Reference proteome</keyword>
<keyword evidence="1" id="KW-0805">Transcription regulation</keyword>
<dbReference type="InterPro" id="IPR009057">
    <property type="entry name" value="Homeodomain-like_sf"/>
</dbReference>
<gene>
    <name evidence="6" type="ORF">SAMN04490239_9210</name>
</gene>
<evidence type="ECO:0000256" key="3">
    <source>
        <dbReference type="ARBA" id="ARBA00023163"/>
    </source>
</evidence>
<evidence type="ECO:0000256" key="2">
    <source>
        <dbReference type="ARBA" id="ARBA00023125"/>
    </source>
</evidence>
<dbReference type="OrthoDB" id="9806334at2"/>
<sequence>MSQTLPADVRRGQLIEAGLAIAAHQGVAALTIRRLADAAGVSLGVAHYHFEDKEELLIEMGENLILQVSESMRAAFGRLTGAAELPGIPGLRELLSAGIGGLWPVIEATPDHQLLTYEITARALLRRGAGHDSAGAVASHQYRTMDAEAIAFLDLCAHRAGVAWGTPVEQVARFALAALDGLVLRWLVDRDGDAALAALDDLVQVVTSKALDDG</sequence>
<dbReference type="PROSITE" id="PS01081">
    <property type="entry name" value="HTH_TETR_1"/>
    <property type="match status" value="1"/>
</dbReference>
<organism evidence="6 7">
    <name type="scientific">Rhodococcus koreensis</name>
    <dbReference type="NCBI Taxonomy" id="99653"/>
    <lineage>
        <taxon>Bacteria</taxon>
        <taxon>Bacillati</taxon>
        <taxon>Actinomycetota</taxon>
        <taxon>Actinomycetes</taxon>
        <taxon>Mycobacteriales</taxon>
        <taxon>Nocardiaceae</taxon>
        <taxon>Rhodococcus</taxon>
    </lineage>
</organism>
<dbReference type="SUPFAM" id="SSF48498">
    <property type="entry name" value="Tetracyclin repressor-like, C-terminal domain"/>
    <property type="match status" value="1"/>
</dbReference>
<dbReference type="AlphaFoldDB" id="A0A1H5CIH3"/>
<keyword evidence="2 4" id="KW-0238">DNA-binding</keyword>
<name>A0A1H5CIH3_9NOCA</name>
<accession>A0A1H5CIH3</accession>
<dbReference type="GO" id="GO:0003700">
    <property type="term" value="F:DNA-binding transcription factor activity"/>
    <property type="evidence" value="ECO:0007669"/>
    <property type="project" value="TreeGrafter"/>
</dbReference>
<dbReference type="PANTHER" id="PTHR30055">
    <property type="entry name" value="HTH-TYPE TRANSCRIPTIONAL REGULATOR RUTR"/>
    <property type="match status" value="1"/>
</dbReference>
<dbReference type="PRINTS" id="PR00455">
    <property type="entry name" value="HTHTETR"/>
</dbReference>
<dbReference type="InterPro" id="IPR036271">
    <property type="entry name" value="Tet_transcr_reg_TetR-rel_C_sf"/>
</dbReference>
<dbReference type="GO" id="GO:0000976">
    <property type="term" value="F:transcription cis-regulatory region binding"/>
    <property type="evidence" value="ECO:0007669"/>
    <property type="project" value="TreeGrafter"/>
</dbReference>
<reference evidence="7" key="1">
    <citation type="submission" date="2016-10" db="EMBL/GenBank/DDBJ databases">
        <authorList>
            <person name="Varghese N."/>
            <person name="Submissions S."/>
        </authorList>
    </citation>
    <scope>NUCLEOTIDE SEQUENCE [LARGE SCALE GENOMIC DNA]</scope>
    <source>
        <strain evidence="7">DSM 44498</strain>
    </source>
</reference>
<proteinExistence type="predicted"/>
<feature type="DNA-binding region" description="H-T-H motif" evidence="4">
    <location>
        <begin position="31"/>
        <end position="50"/>
    </location>
</feature>
<evidence type="ECO:0000256" key="1">
    <source>
        <dbReference type="ARBA" id="ARBA00023015"/>
    </source>
</evidence>
<protein>
    <submittedName>
        <fullName evidence="6">Regulatory protein, tetR family</fullName>
    </submittedName>
</protein>
<dbReference type="EMBL" id="FNSV01000005">
    <property type="protein sequence ID" value="SED66553.1"/>
    <property type="molecule type" value="Genomic_DNA"/>
</dbReference>
<dbReference type="Pfam" id="PF00440">
    <property type="entry name" value="TetR_N"/>
    <property type="match status" value="1"/>
</dbReference>
<dbReference type="InterPro" id="IPR023772">
    <property type="entry name" value="DNA-bd_HTH_TetR-type_CS"/>
</dbReference>
<keyword evidence="3" id="KW-0804">Transcription</keyword>